<proteinExistence type="predicted"/>
<accession>A0A6C0CNP8</accession>
<dbReference type="PANTHER" id="PTHR33594:SF1">
    <property type="entry name" value="HD_PDEASE DOMAIN-CONTAINING PROTEIN"/>
    <property type="match status" value="1"/>
</dbReference>
<reference evidence="1" key="1">
    <citation type="journal article" date="2020" name="Nature">
        <title>Giant virus diversity and host interactions through global metagenomics.</title>
        <authorList>
            <person name="Schulz F."/>
            <person name="Roux S."/>
            <person name="Paez-Espino D."/>
            <person name="Jungbluth S."/>
            <person name="Walsh D.A."/>
            <person name="Denef V.J."/>
            <person name="McMahon K.D."/>
            <person name="Konstantinidis K.T."/>
            <person name="Eloe-Fadrosh E.A."/>
            <person name="Kyrpides N.C."/>
            <person name="Woyke T."/>
        </authorList>
    </citation>
    <scope>NUCLEOTIDE SEQUENCE</scope>
    <source>
        <strain evidence="1">GVMAG-M-3300021375-17</strain>
    </source>
</reference>
<name>A0A6C0CNP8_9ZZZZ</name>
<sequence length="211" mass="24564">MILIPKLINFAVLTVKQLHIDESHGLSHALNVLHHSHNILESEITSRPYLNRQRDIIYTSALIHDLCDKKYMDEYQGIQNIHKYLTTKTSLISEDIAIVEKIISTMSYSKVRTNGYPYLGKYEMAYHIVREADLLSAYDIDRSIIYNMNNINEDFNVSLGNAFDLFETRVLRHNDDDLFITPYSKLLSKKLEKEAIEKISYWKTIINQPAP</sequence>
<dbReference type="PANTHER" id="PTHR33594">
    <property type="entry name" value="SUPERFAMILY HYDROLASE, PUTATIVE (AFU_ORTHOLOGUE AFUA_1G03035)-RELATED"/>
    <property type="match status" value="1"/>
</dbReference>
<protein>
    <recommendedName>
        <fullName evidence="2">HD domain-containing protein</fullName>
    </recommendedName>
</protein>
<dbReference type="AlphaFoldDB" id="A0A6C0CNP8"/>
<dbReference type="Gene3D" id="1.10.3210.10">
    <property type="entry name" value="Hypothetical protein af1432"/>
    <property type="match status" value="1"/>
</dbReference>
<evidence type="ECO:0000313" key="1">
    <source>
        <dbReference type="EMBL" id="QHT05329.1"/>
    </source>
</evidence>
<dbReference type="EMBL" id="MN739452">
    <property type="protein sequence ID" value="QHT05329.1"/>
    <property type="molecule type" value="Genomic_DNA"/>
</dbReference>
<dbReference type="SUPFAM" id="SSF109604">
    <property type="entry name" value="HD-domain/PDEase-like"/>
    <property type="match status" value="1"/>
</dbReference>
<organism evidence="1">
    <name type="scientific">viral metagenome</name>
    <dbReference type="NCBI Taxonomy" id="1070528"/>
    <lineage>
        <taxon>unclassified sequences</taxon>
        <taxon>metagenomes</taxon>
        <taxon>organismal metagenomes</taxon>
    </lineage>
</organism>
<evidence type="ECO:0008006" key="2">
    <source>
        <dbReference type="Google" id="ProtNLM"/>
    </source>
</evidence>